<name>A0A1Q9E476_SYMMI</name>
<dbReference type="Gene3D" id="1.25.40.10">
    <property type="entry name" value="Tetratricopeptide repeat domain"/>
    <property type="match status" value="1"/>
</dbReference>
<dbReference type="PANTHER" id="PTHR47447:SF17">
    <property type="entry name" value="OS12G0638900 PROTEIN"/>
    <property type="match status" value="1"/>
</dbReference>
<keyword evidence="1" id="KW-0677">Repeat</keyword>
<dbReference type="OrthoDB" id="426164at2759"/>
<dbReference type="AlphaFoldDB" id="A0A1Q9E476"/>
<gene>
    <name evidence="3" type="ORF">AK812_SmicGene14974</name>
</gene>
<comment type="caution">
    <text evidence="3">The sequence shown here is derived from an EMBL/GenBank/DDBJ whole genome shotgun (WGS) entry which is preliminary data.</text>
</comment>
<feature type="repeat" description="PPR" evidence="2">
    <location>
        <begin position="172"/>
        <end position="206"/>
    </location>
</feature>
<protein>
    <submittedName>
        <fullName evidence="3">Pentatricopeptide repeat-containing protein, chloroplastic</fullName>
    </submittedName>
</protein>
<organism evidence="3 4">
    <name type="scientific">Symbiodinium microadriaticum</name>
    <name type="common">Dinoflagellate</name>
    <name type="synonym">Zooxanthella microadriatica</name>
    <dbReference type="NCBI Taxonomy" id="2951"/>
    <lineage>
        <taxon>Eukaryota</taxon>
        <taxon>Sar</taxon>
        <taxon>Alveolata</taxon>
        <taxon>Dinophyceae</taxon>
        <taxon>Suessiales</taxon>
        <taxon>Symbiodiniaceae</taxon>
        <taxon>Symbiodinium</taxon>
    </lineage>
</organism>
<evidence type="ECO:0000313" key="3">
    <source>
        <dbReference type="EMBL" id="OLQ02232.1"/>
    </source>
</evidence>
<dbReference type="EMBL" id="LSRX01000270">
    <property type="protein sequence ID" value="OLQ02232.1"/>
    <property type="molecule type" value="Genomic_DNA"/>
</dbReference>
<evidence type="ECO:0000256" key="1">
    <source>
        <dbReference type="ARBA" id="ARBA00022737"/>
    </source>
</evidence>
<dbReference type="Pfam" id="PF01535">
    <property type="entry name" value="PPR"/>
    <property type="match status" value="1"/>
</dbReference>
<dbReference type="PANTHER" id="PTHR47447">
    <property type="entry name" value="OS03G0856100 PROTEIN"/>
    <property type="match status" value="1"/>
</dbReference>
<keyword evidence="4" id="KW-1185">Reference proteome</keyword>
<sequence length="650" mass="70496">MSSATWAPVPTGECAEKGVLAKRSVHMRSGPRSKILRALPALKPETKRIARIPHARHPDDLIDFFDSSGALRQTGLPPESAGKEKARVILALRLMPRQCGRDVATAMLRKQARSCAQGAKSRSGRWPWGQPGSGELSRLSLNMSLTALRDAGDVDSILSVVNLQCRQRLLPDRVSYNITLSALERSSRWQAAIRIFQRMRGEASPNLISFNTLLSSLARGQKWQSVLDLLSFDGALVCLRRARISPDAISIGTAIAACARAIRWPVALILLGQLNRFEEKITVTARRAAVTSALWACGTASRWQQGLHLLHPMMRNSQADASLMGAAVSACAFGQAWELAIAFLAVAEHRSLSNVAVRRSAIAACELENWPTALLLLAFLQKSGPDPAGVSSAISAAAKAARWELALSLVQMPSLPSPGLHAAVQALAQAVRWAESLELVREMRSYPSGLSTAATVAVAQLHSLFSRLVRRFRSAAFRNWHVARGTAAEDEHLGNLMDAMDLASFNGASDIPTLLAYSCLLAVQRTEPLEISQLHAGPCLVRSAIDLNLNFPVEHSAFARSARREVIEVFASAGLLAGDASASSLLVWLAFEEDFYRFGVDSATTPRIMKKCRDRHANLDSGLLRLVVSEMPVMRLLEVAVAGERGVEKG</sequence>
<reference evidence="3 4" key="1">
    <citation type="submission" date="2016-02" db="EMBL/GenBank/DDBJ databases">
        <title>Genome analysis of coral dinoflagellate symbionts highlights evolutionary adaptations to a symbiotic lifestyle.</title>
        <authorList>
            <person name="Aranda M."/>
            <person name="Li Y."/>
            <person name="Liew Y.J."/>
            <person name="Baumgarten S."/>
            <person name="Simakov O."/>
            <person name="Wilson M."/>
            <person name="Piel J."/>
            <person name="Ashoor H."/>
            <person name="Bougouffa S."/>
            <person name="Bajic V.B."/>
            <person name="Ryu T."/>
            <person name="Ravasi T."/>
            <person name="Bayer T."/>
            <person name="Micklem G."/>
            <person name="Kim H."/>
            <person name="Bhak J."/>
            <person name="Lajeunesse T.C."/>
            <person name="Voolstra C.R."/>
        </authorList>
    </citation>
    <scope>NUCLEOTIDE SEQUENCE [LARGE SCALE GENOMIC DNA]</scope>
    <source>
        <strain evidence="3 4">CCMP2467</strain>
    </source>
</reference>
<accession>A0A1Q9E476</accession>
<dbReference type="Proteomes" id="UP000186817">
    <property type="component" value="Unassembled WGS sequence"/>
</dbReference>
<evidence type="ECO:0000313" key="4">
    <source>
        <dbReference type="Proteomes" id="UP000186817"/>
    </source>
</evidence>
<proteinExistence type="predicted"/>
<dbReference type="InterPro" id="IPR002885">
    <property type="entry name" value="PPR_rpt"/>
</dbReference>
<dbReference type="PROSITE" id="PS51375">
    <property type="entry name" value="PPR"/>
    <property type="match status" value="1"/>
</dbReference>
<evidence type="ECO:0000256" key="2">
    <source>
        <dbReference type="PROSITE-ProRule" id="PRU00708"/>
    </source>
</evidence>
<dbReference type="InterPro" id="IPR011990">
    <property type="entry name" value="TPR-like_helical_dom_sf"/>
</dbReference>